<dbReference type="InterPro" id="IPR001138">
    <property type="entry name" value="Zn2Cys6_DnaBD"/>
</dbReference>
<reference evidence="9" key="1">
    <citation type="journal article" date="2017" name="Nat. Microbiol.">
        <title>Global analysis of biosynthetic gene clusters reveals vast potential of secondary metabolite production in Penicillium species.</title>
        <authorList>
            <person name="Nielsen J.C."/>
            <person name="Grijseels S."/>
            <person name="Prigent S."/>
            <person name="Ji B."/>
            <person name="Dainat J."/>
            <person name="Nielsen K.F."/>
            <person name="Frisvad J.C."/>
            <person name="Workman M."/>
            <person name="Nielsen J."/>
        </authorList>
    </citation>
    <scope>NUCLEOTIDE SEQUENCE [LARGE SCALE GENOMIC DNA]</scope>
    <source>
        <strain evidence="9">IBT 24891</strain>
    </source>
</reference>
<dbReference type="PANTHER" id="PTHR37534:SF43">
    <property type="entry name" value="FINGER DOMAIN PROTEIN, PUTATIVE (AFU_ORTHOLOGUE AFUA_1G01850)-RELATED"/>
    <property type="match status" value="1"/>
</dbReference>
<accession>A0A1V6TSS1</accession>
<keyword evidence="3" id="KW-0238">DNA-binding</keyword>
<name>A0A1V6TSS1_9EURO</name>
<evidence type="ECO:0000256" key="5">
    <source>
        <dbReference type="ARBA" id="ARBA00023242"/>
    </source>
</evidence>
<keyword evidence="2" id="KW-0805">Transcription regulation</keyword>
<dbReference type="Proteomes" id="UP000191285">
    <property type="component" value="Unassembled WGS sequence"/>
</dbReference>
<comment type="caution">
    <text evidence="8">The sequence shown here is derived from an EMBL/GenBank/DDBJ whole genome shotgun (WGS) entry which is preliminary data.</text>
</comment>
<dbReference type="Pfam" id="PF11951">
    <property type="entry name" value="Fungal_trans_2"/>
    <property type="match status" value="1"/>
</dbReference>
<proteinExistence type="predicted"/>
<dbReference type="PRINTS" id="PR00755">
    <property type="entry name" value="AFLATOXINBRP"/>
</dbReference>
<dbReference type="PROSITE" id="PS00463">
    <property type="entry name" value="ZN2_CY6_FUNGAL_1"/>
    <property type="match status" value="1"/>
</dbReference>
<dbReference type="InterPro" id="IPR021858">
    <property type="entry name" value="Fun_TF"/>
</dbReference>
<gene>
    <name evidence="8" type="ORF">PENSTE_c003G00056</name>
</gene>
<evidence type="ECO:0000256" key="2">
    <source>
        <dbReference type="ARBA" id="ARBA00023015"/>
    </source>
</evidence>
<feature type="compositionally biased region" description="Polar residues" evidence="6">
    <location>
        <begin position="141"/>
        <end position="152"/>
    </location>
</feature>
<evidence type="ECO:0000256" key="6">
    <source>
        <dbReference type="SAM" id="MobiDB-lite"/>
    </source>
</evidence>
<keyword evidence="4" id="KW-0804">Transcription</keyword>
<feature type="compositionally biased region" description="Basic and acidic residues" evidence="6">
    <location>
        <begin position="298"/>
        <end position="313"/>
    </location>
</feature>
<protein>
    <recommendedName>
        <fullName evidence="7">Zn(2)-C6 fungal-type domain-containing protein</fullName>
    </recommendedName>
</protein>
<dbReference type="STRING" id="303698.A0A1V6TSS1"/>
<dbReference type="GO" id="GO:0045944">
    <property type="term" value="P:positive regulation of transcription by RNA polymerase II"/>
    <property type="evidence" value="ECO:0007669"/>
    <property type="project" value="TreeGrafter"/>
</dbReference>
<evidence type="ECO:0000313" key="9">
    <source>
        <dbReference type="Proteomes" id="UP000191285"/>
    </source>
</evidence>
<organism evidence="8 9">
    <name type="scientific">Penicillium steckii</name>
    <dbReference type="NCBI Taxonomy" id="303698"/>
    <lineage>
        <taxon>Eukaryota</taxon>
        <taxon>Fungi</taxon>
        <taxon>Dikarya</taxon>
        <taxon>Ascomycota</taxon>
        <taxon>Pezizomycotina</taxon>
        <taxon>Eurotiomycetes</taxon>
        <taxon>Eurotiomycetidae</taxon>
        <taxon>Eurotiales</taxon>
        <taxon>Aspergillaceae</taxon>
        <taxon>Penicillium</taxon>
    </lineage>
</organism>
<dbReference type="Gene3D" id="4.10.240.10">
    <property type="entry name" value="Zn(2)-C6 fungal-type DNA-binding domain"/>
    <property type="match status" value="1"/>
</dbReference>
<feature type="region of interest" description="Disordered" evidence="6">
    <location>
        <begin position="210"/>
        <end position="242"/>
    </location>
</feature>
<evidence type="ECO:0000313" key="8">
    <source>
        <dbReference type="EMBL" id="OQE28603.1"/>
    </source>
</evidence>
<feature type="compositionally biased region" description="Polar residues" evidence="6">
    <location>
        <begin position="288"/>
        <end position="297"/>
    </location>
</feature>
<dbReference type="Pfam" id="PF00172">
    <property type="entry name" value="Zn_clus"/>
    <property type="match status" value="1"/>
</dbReference>
<dbReference type="GO" id="GO:0005634">
    <property type="term" value="C:nucleus"/>
    <property type="evidence" value="ECO:0007669"/>
    <property type="project" value="UniProtKB-SubCell"/>
</dbReference>
<sequence length="796" mass="87115">MPRPRRPGAPEPKRRSRKGCWPCKARKVKCGEEKPICLNCQRQGEACDYSVRLNWGGRTKRVSVDSPSSQSSGYGGTLIGFDPIPTSSAKPIQLPTPGSNPPSSDGFVNFRSGDLGSPGAISPGTNAHLGFFDSPRPQSGPEETNSPSQAGTQYSATWAEHSPMTSAVSSAPLSGYPFGPSFHGSFSPAADQGVGLRSLSAFAFHANSVSQPESFLRSPDATDHSSRHNPDGDHINQGLGFSMDSFRHRDDQLRDLSSHSDILALLGSHETSTSGIPATASPGHGQQGIESINAPRSDSVRSLHQSEDDHALKESSLAQSKWQAYLTSVTDNYGMDCGRPDRDLALNNDHAAIDINSALDSLATKSRSCDSASPGAPWASPATQNNDYGGGYYASPVPVNIPRYLSPLPRTLLENPINLMYFHHFLNHTSRMLVPHDCENNPFLSVLPSMATGDPNLLNLLLAYSASHRARYMGQPEPANRIAHWVSEVFPSLRVALESSPDEITDSHLATAILLLSLKIVSPSTFEVPITWQSHLKLARDLFLARSERIARPGNRVGAFFARWLGYLDTMGALSCRQAGPPLMLYHTVLTACCGSELYDEFAVDCFTGFTPRTGEFFARLGRLVQQCDNERFDNHENFRQAWHPAVDVVMEAQAVLGDIEGLSERAHANPDHHKEECGDMMAIEEAFRCAGLLHLHRRVLGSSPDSFPVQEALRKLIGALERMPPNAPPEFCSLFPLFTAGCESRDATQRTKLLNRFFVLEKSGLKQIQHARQLMQRCWDDKLPWIALAEGQFLG</sequence>
<dbReference type="CDD" id="cd00067">
    <property type="entry name" value="GAL4"/>
    <property type="match status" value="1"/>
</dbReference>
<keyword evidence="9" id="KW-1185">Reference proteome</keyword>
<dbReference type="AlphaFoldDB" id="A0A1V6TSS1"/>
<dbReference type="SUPFAM" id="SSF57701">
    <property type="entry name" value="Zn2/Cys6 DNA-binding domain"/>
    <property type="match status" value="1"/>
</dbReference>
<dbReference type="GO" id="GO:0000981">
    <property type="term" value="F:DNA-binding transcription factor activity, RNA polymerase II-specific"/>
    <property type="evidence" value="ECO:0007669"/>
    <property type="project" value="InterPro"/>
</dbReference>
<keyword evidence="5" id="KW-0539">Nucleus</keyword>
<evidence type="ECO:0000256" key="4">
    <source>
        <dbReference type="ARBA" id="ARBA00023163"/>
    </source>
</evidence>
<dbReference type="InterPro" id="IPR036864">
    <property type="entry name" value="Zn2-C6_fun-type_DNA-bd_sf"/>
</dbReference>
<dbReference type="PROSITE" id="PS50048">
    <property type="entry name" value="ZN2_CY6_FUNGAL_2"/>
    <property type="match status" value="1"/>
</dbReference>
<dbReference type="SMART" id="SM00066">
    <property type="entry name" value="GAL4"/>
    <property type="match status" value="1"/>
</dbReference>
<dbReference type="EMBL" id="MLKD01000003">
    <property type="protein sequence ID" value="OQE28603.1"/>
    <property type="molecule type" value="Genomic_DNA"/>
</dbReference>
<feature type="domain" description="Zn(2)-C6 fungal-type" evidence="7">
    <location>
        <begin position="19"/>
        <end position="49"/>
    </location>
</feature>
<comment type="subcellular location">
    <subcellularLocation>
        <location evidence="1">Nucleus</location>
    </subcellularLocation>
</comment>
<dbReference type="OrthoDB" id="5229455at2759"/>
<feature type="region of interest" description="Disordered" evidence="6">
    <location>
        <begin position="273"/>
        <end position="315"/>
    </location>
</feature>
<dbReference type="GO" id="GO:0000976">
    <property type="term" value="F:transcription cis-regulatory region binding"/>
    <property type="evidence" value="ECO:0007669"/>
    <property type="project" value="TreeGrafter"/>
</dbReference>
<evidence type="ECO:0000256" key="1">
    <source>
        <dbReference type="ARBA" id="ARBA00004123"/>
    </source>
</evidence>
<feature type="compositionally biased region" description="Basic and acidic residues" evidence="6">
    <location>
        <begin position="220"/>
        <end position="234"/>
    </location>
</feature>
<feature type="region of interest" description="Disordered" evidence="6">
    <location>
        <begin position="60"/>
        <end position="152"/>
    </location>
</feature>
<dbReference type="GO" id="GO:0008270">
    <property type="term" value="F:zinc ion binding"/>
    <property type="evidence" value="ECO:0007669"/>
    <property type="project" value="InterPro"/>
</dbReference>
<evidence type="ECO:0000256" key="3">
    <source>
        <dbReference type="ARBA" id="ARBA00023125"/>
    </source>
</evidence>
<evidence type="ECO:0000259" key="7">
    <source>
        <dbReference type="PROSITE" id="PS50048"/>
    </source>
</evidence>
<dbReference type="PANTHER" id="PTHR37534">
    <property type="entry name" value="TRANSCRIPTIONAL ACTIVATOR PROTEIN UGA3"/>
    <property type="match status" value="1"/>
</dbReference>